<comment type="caution">
    <text evidence="1">The sequence shown here is derived from an EMBL/GenBank/DDBJ whole genome shotgun (WGS) entry which is preliminary data.</text>
</comment>
<dbReference type="Proteomes" id="UP000187344">
    <property type="component" value="Unassembled WGS sequence"/>
</dbReference>
<dbReference type="CDD" id="cd01301">
    <property type="entry name" value="rDP_like"/>
    <property type="match status" value="1"/>
</dbReference>
<proteinExistence type="predicted"/>
<keyword evidence="1" id="KW-0645">Protease</keyword>
<dbReference type="GO" id="GO:0070573">
    <property type="term" value="F:metallodipeptidase activity"/>
    <property type="evidence" value="ECO:0007669"/>
    <property type="project" value="InterPro"/>
</dbReference>
<dbReference type="InterPro" id="IPR008257">
    <property type="entry name" value="Pept_M19"/>
</dbReference>
<sequence length="344" mass="38333">MAETLIQCFDGHNDILSKIRDEKNLDPSAFINGFESAELDLPKAEKGGLIGGLCAVYPPSVDLQPDENGVYPELLLKDATKPTMEMAKLLHDIEKLKPDRFKICKTARDIKDAIKEHQFAAVFHIEGAEAIGENLEELARLYQDGLRSLGPVWSRPNIFGFGVPFKYNSTGDIGPGLTETGKKLVRECNKLGIMVDLSHMNEKGFWDIAKLSDAPLVASHSNAYHLSHQSRNLTDEQLRAIGKSKGLVGINFGVKFLREDGERNRDTPLKTIINHMRYIVDIVGVEHVGLGSDFDGTTIPNELHDCSQLPKLVAEMEKSGFNHDEIEKITSKNWISVLERTWGE</sequence>
<accession>A0A1R0F9Z3</accession>
<dbReference type="GO" id="GO:0006508">
    <property type="term" value="P:proteolysis"/>
    <property type="evidence" value="ECO:0007669"/>
    <property type="project" value="InterPro"/>
</dbReference>
<dbReference type="PANTHER" id="PTHR10443">
    <property type="entry name" value="MICROSOMAL DIPEPTIDASE"/>
    <property type="match status" value="1"/>
</dbReference>
<reference evidence="1 2" key="1">
    <citation type="submission" date="2016-12" db="EMBL/GenBank/DDBJ databases">
        <title>Comparative genomics of Bartonella apis.</title>
        <authorList>
            <person name="Engel P."/>
        </authorList>
    </citation>
    <scope>NUCLEOTIDE SEQUENCE [LARGE SCALE GENOMIC DNA]</scope>
    <source>
        <strain evidence="1 2">PEB0149</strain>
    </source>
</reference>
<dbReference type="OrthoDB" id="9804920at2"/>
<gene>
    <name evidence="1" type="ORF">PEB0149_012500</name>
</gene>
<dbReference type="InterPro" id="IPR000180">
    <property type="entry name" value="Dipep_AS"/>
</dbReference>
<protein>
    <submittedName>
        <fullName evidence="1">Membrane dipeptidase</fullName>
        <ecNumber evidence="1">3.4.13.19</ecNumber>
    </submittedName>
</protein>
<dbReference type="PROSITE" id="PS00869">
    <property type="entry name" value="RENAL_DIPEPTIDASE_1"/>
    <property type="match status" value="1"/>
</dbReference>
<evidence type="ECO:0000313" key="2">
    <source>
        <dbReference type="Proteomes" id="UP000187344"/>
    </source>
</evidence>
<organism evidence="1 2">
    <name type="scientific">Bartonella apis</name>
    <dbReference type="NCBI Taxonomy" id="1686310"/>
    <lineage>
        <taxon>Bacteria</taxon>
        <taxon>Pseudomonadati</taxon>
        <taxon>Pseudomonadota</taxon>
        <taxon>Alphaproteobacteria</taxon>
        <taxon>Hyphomicrobiales</taxon>
        <taxon>Bartonellaceae</taxon>
        <taxon>Bartonella</taxon>
    </lineage>
</organism>
<evidence type="ECO:0000313" key="1">
    <source>
        <dbReference type="EMBL" id="OLY43813.1"/>
    </source>
</evidence>
<keyword evidence="2" id="KW-1185">Reference proteome</keyword>
<dbReference type="Gene3D" id="3.20.20.140">
    <property type="entry name" value="Metal-dependent hydrolases"/>
    <property type="match status" value="1"/>
</dbReference>
<name>A0A1R0F9Z3_9HYPH</name>
<dbReference type="RefSeq" id="WP_075869849.1">
    <property type="nucleotide sequence ID" value="NZ_CALYQA010000004.1"/>
</dbReference>
<dbReference type="SUPFAM" id="SSF51556">
    <property type="entry name" value="Metallo-dependent hydrolases"/>
    <property type="match status" value="1"/>
</dbReference>
<dbReference type="PANTHER" id="PTHR10443:SF12">
    <property type="entry name" value="DIPEPTIDASE"/>
    <property type="match status" value="1"/>
</dbReference>
<dbReference type="AlphaFoldDB" id="A0A1R0F9Z3"/>
<dbReference type="Pfam" id="PF01244">
    <property type="entry name" value="Peptidase_M19"/>
    <property type="match status" value="1"/>
</dbReference>
<dbReference type="PROSITE" id="PS51365">
    <property type="entry name" value="RENAL_DIPEPTIDASE_2"/>
    <property type="match status" value="1"/>
</dbReference>
<dbReference type="InterPro" id="IPR032466">
    <property type="entry name" value="Metal_Hydrolase"/>
</dbReference>
<dbReference type="EMBL" id="LXYT01000001">
    <property type="protein sequence ID" value="OLY43813.1"/>
    <property type="molecule type" value="Genomic_DNA"/>
</dbReference>
<keyword evidence="1" id="KW-0378">Hydrolase</keyword>
<dbReference type="EC" id="3.4.13.19" evidence="1"/>
<keyword evidence="1" id="KW-0224">Dipeptidase</keyword>